<proteinExistence type="predicted"/>
<dbReference type="SUPFAM" id="SSF46785">
    <property type="entry name" value="Winged helix' DNA-binding domain"/>
    <property type="match status" value="1"/>
</dbReference>
<dbReference type="GeneID" id="84216787"/>
<accession>A0AAF0T3T1</accession>
<keyword evidence="2" id="KW-1185">Reference proteome</keyword>
<reference evidence="1 2" key="1">
    <citation type="submission" date="2022-07" db="EMBL/GenBank/DDBJ databases">
        <title>Two temperate virus in Haloterrigena jeotgali A29.</title>
        <authorList>
            <person name="Deng X."/>
        </authorList>
    </citation>
    <scope>NUCLEOTIDE SEQUENCE [LARGE SCALE GENOMIC DNA]</scope>
    <source>
        <strain evidence="1 2">A29</strain>
        <plasmid evidence="1 2">unnamed2</plasmid>
    </source>
</reference>
<keyword evidence="1" id="KW-0614">Plasmid</keyword>
<dbReference type="GeneID" id="39860325"/>
<sequence length="146" mass="15800">MPDANHTDPAPEEMDFPETLRITIASAEDAFDDAVAAAGAAEDGEQTDAVVSFENAEGIRKLLTDRRLELLRSLMGASAESISALADRLDRSYSVVHDDVEVLAEYGIIQFRQEGASKQPFVPYETIEFDVTIRAPIGGSDTEAPV</sequence>
<geneLocation type="plasmid" evidence="1 2">
    <name>unnamed2</name>
</geneLocation>
<evidence type="ECO:0000313" key="1">
    <source>
        <dbReference type="EMBL" id="WMT10353.1"/>
    </source>
</evidence>
<name>A0AAF0T3T1_9EURY</name>
<dbReference type="InterPro" id="IPR036390">
    <property type="entry name" value="WH_DNA-bd_sf"/>
</dbReference>
<protein>
    <submittedName>
        <fullName evidence="1">Transcriptional regulator</fullName>
    </submittedName>
</protein>
<evidence type="ECO:0000313" key="2">
    <source>
        <dbReference type="Proteomes" id="UP001224926"/>
    </source>
</evidence>
<gene>
    <name evidence="1" type="ORF">NP511_22575</name>
</gene>
<dbReference type="RefSeq" id="WP_049967022.1">
    <property type="nucleotide sequence ID" value="NZ_CP101875.1"/>
</dbReference>
<organism evidence="1 2">
    <name type="scientific">Natrinema thermotolerans</name>
    <dbReference type="NCBI Taxonomy" id="121872"/>
    <lineage>
        <taxon>Archaea</taxon>
        <taxon>Methanobacteriati</taxon>
        <taxon>Methanobacteriota</taxon>
        <taxon>Stenosarchaea group</taxon>
        <taxon>Halobacteria</taxon>
        <taxon>Halobacteriales</taxon>
        <taxon>Natrialbaceae</taxon>
        <taxon>Natrinema</taxon>
    </lineage>
</organism>
<dbReference type="AlphaFoldDB" id="A0AAF0T3T1"/>
<dbReference type="Pfam" id="PF25212">
    <property type="entry name" value="HVO_A0114"/>
    <property type="match status" value="1"/>
</dbReference>
<dbReference type="EMBL" id="CP101875">
    <property type="protein sequence ID" value="WMT10353.1"/>
    <property type="molecule type" value="Genomic_DNA"/>
</dbReference>
<dbReference type="Proteomes" id="UP001224926">
    <property type="component" value="Plasmid unnamed2"/>
</dbReference>